<dbReference type="RefSeq" id="WP_406334505.1">
    <property type="nucleotide sequence ID" value="NZ_CP108188.1"/>
</dbReference>
<protein>
    <submittedName>
        <fullName evidence="1">Uncharacterized protein</fullName>
    </submittedName>
</protein>
<accession>A0ABZ1L735</accession>
<proteinExistence type="predicted"/>
<sequence>MKSQESRVSIELVEHPTYYPEEAWDLDLDHLDMFTEEVMEELATISWAEGNEYPNFNAVSAKTSQLNWGASGSFTEILMQVSVGAAGGAGGTAIHAAIKIVYEKLKNRSQGESWSNIPSADEAARLAKSRLHQHYGVAVDKLRITGSNVDADAERYEIDFVHEDGRKFGATVGAIKGIPSCTIVRMESGEPVLRPLPDPQSQGT</sequence>
<keyword evidence="2" id="KW-1185">Reference proteome</keyword>
<organism evidence="1 2">
    <name type="scientific">Streptomyces zaomyceticus</name>
    <dbReference type="NCBI Taxonomy" id="68286"/>
    <lineage>
        <taxon>Bacteria</taxon>
        <taxon>Bacillati</taxon>
        <taxon>Actinomycetota</taxon>
        <taxon>Actinomycetes</taxon>
        <taxon>Kitasatosporales</taxon>
        <taxon>Streptomycetaceae</taxon>
        <taxon>Streptomyces</taxon>
    </lineage>
</organism>
<reference evidence="1 2" key="1">
    <citation type="submission" date="2022-10" db="EMBL/GenBank/DDBJ databases">
        <title>The complete genomes of actinobacterial strains from the NBC collection.</title>
        <authorList>
            <person name="Joergensen T.S."/>
            <person name="Alvarez Arevalo M."/>
            <person name="Sterndorff E.B."/>
            <person name="Faurdal D."/>
            <person name="Vuksanovic O."/>
            <person name="Mourched A.-S."/>
            <person name="Charusanti P."/>
            <person name="Shaw S."/>
            <person name="Blin K."/>
            <person name="Weber T."/>
        </authorList>
    </citation>
    <scope>NUCLEOTIDE SEQUENCE [LARGE SCALE GENOMIC DNA]</scope>
    <source>
        <strain evidence="1 2">NBC_00123</strain>
    </source>
</reference>
<dbReference type="Proteomes" id="UP001622594">
    <property type="component" value="Chromosome"/>
</dbReference>
<name>A0ABZ1L735_9ACTN</name>
<evidence type="ECO:0000313" key="1">
    <source>
        <dbReference type="EMBL" id="WTR70192.1"/>
    </source>
</evidence>
<dbReference type="EMBL" id="CP108188">
    <property type="protein sequence ID" value="WTR70192.1"/>
    <property type="molecule type" value="Genomic_DNA"/>
</dbReference>
<evidence type="ECO:0000313" key="2">
    <source>
        <dbReference type="Proteomes" id="UP001622594"/>
    </source>
</evidence>
<gene>
    <name evidence="1" type="ORF">OG814_13380</name>
</gene>